<dbReference type="InterPro" id="IPR027417">
    <property type="entry name" value="P-loop_NTPase"/>
</dbReference>
<protein>
    <submittedName>
        <fullName evidence="10">AAA family ATPase</fullName>
    </submittedName>
</protein>
<comment type="function">
    <text evidence="6">Part of a stress-induced multi-chaperone system, it is involved in the recovery of the cell from heat-induced damage, in cooperation with DnaK, DnaJ and GrpE. Acts before DnaK, in the processing of protein aggregates. Protein binding stimulates the ATPase activity; ATP hydrolysis unfolds the denatured protein aggregates, which probably helps expose new hydrophobic binding sites on the surface of ClpB-bound aggregates, contributing to the solubilization and refolding of denatured protein aggregates by DnaK.</text>
</comment>
<comment type="similarity">
    <text evidence="1">Belongs to the ClpA/ClpB family.</text>
</comment>
<feature type="compositionally biased region" description="Acidic residues" evidence="7">
    <location>
        <begin position="154"/>
        <end position="172"/>
    </location>
</feature>
<evidence type="ECO:0000256" key="1">
    <source>
        <dbReference type="ARBA" id="ARBA00008675"/>
    </source>
</evidence>
<dbReference type="Gene3D" id="3.40.50.300">
    <property type="entry name" value="P-loop containing nucleotide triphosphate hydrolases"/>
    <property type="match status" value="2"/>
</dbReference>
<dbReference type="InterPro" id="IPR004176">
    <property type="entry name" value="Clp_R_N"/>
</dbReference>
<dbReference type="PRINTS" id="PR00300">
    <property type="entry name" value="CLPPROTEASEA"/>
</dbReference>
<evidence type="ECO:0000259" key="8">
    <source>
        <dbReference type="SMART" id="SM00382"/>
    </source>
</evidence>
<accession>A0ABT7IJG7</accession>
<dbReference type="Pfam" id="PF07724">
    <property type="entry name" value="AAA_2"/>
    <property type="match status" value="1"/>
</dbReference>
<keyword evidence="11" id="KW-1185">Reference proteome</keyword>
<dbReference type="EMBL" id="JAKZJU020000001">
    <property type="protein sequence ID" value="MDL2058509.1"/>
    <property type="molecule type" value="Genomic_DNA"/>
</dbReference>
<evidence type="ECO:0000256" key="7">
    <source>
        <dbReference type="SAM" id="MobiDB-lite"/>
    </source>
</evidence>
<feature type="domain" description="AAA+ ATPase" evidence="8">
    <location>
        <begin position="228"/>
        <end position="373"/>
    </location>
</feature>
<dbReference type="CDD" id="cd19499">
    <property type="entry name" value="RecA-like_ClpB_Hsp104-like"/>
    <property type="match status" value="1"/>
</dbReference>
<dbReference type="SUPFAM" id="SSF81923">
    <property type="entry name" value="Double Clp-N motif"/>
    <property type="match status" value="1"/>
</dbReference>
<evidence type="ECO:0000256" key="3">
    <source>
        <dbReference type="ARBA" id="ARBA00022741"/>
    </source>
</evidence>
<feature type="domain" description="Clp ATPase C-terminal" evidence="9">
    <location>
        <begin position="676"/>
        <end position="765"/>
    </location>
</feature>
<keyword evidence="5" id="KW-0143">Chaperone</keyword>
<dbReference type="Pfam" id="PF00004">
    <property type="entry name" value="AAA"/>
    <property type="match status" value="1"/>
</dbReference>
<dbReference type="CDD" id="cd00009">
    <property type="entry name" value="AAA"/>
    <property type="match status" value="1"/>
</dbReference>
<dbReference type="InterPro" id="IPR050130">
    <property type="entry name" value="ClpA_ClpB"/>
</dbReference>
<name>A0ABT7IJG7_9BURK</name>
<proteinExistence type="inferred from homology"/>
<dbReference type="Pfam" id="PF10431">
    <property type="entry name" value="ClpB_D2-small"/>
    <property type="match status" value="1"/>
</dbReference>
<dbReference type="Proteomes" id="UP001165481">
    <property type="component" value="Unassembled WGS sequence"/>
</dbReference>
<dbReference type="InterPro" id="IPR001270">
    <property type="entry name" value="ClpA/B"/>
</dbReference>
<keyword evidence="3" id="KW-0547">Nucleotide-binding</keyword>
<dbReference type="InterPro" id="IPR003959">
    <property type="entry name" value="ATPase_AAA_core"/>
</dbReference>
<evidence type="ECO:0000313" key="11">
    <source>
        <dbReference type="Proteomes" id="UP001165481"/>
    </source>
</evidence>
<dbReference type="PANTHER" id="PTHR11638:SF111">
    <property type="entry name" value="ATP-DEPENDENT CLP PROTEASE ATP-BINDING SUBUNIT CLPA"/>
    <property type="match status" value="1"/>
</dbReference>
<dbReference type="InterPro" id="IPR003593">
    <property type="entry name" value="AAA+_ATPase"/>
</dbReference>
<evidence type="ECO:0000256" key="6">
    <source>
        <dbReference type="ARBA" id="ARBA00025613"/>
    </source>
</evidence>
<dbReference type="Pfam" id="PF17871">
    <property type="entry name" value="AAA_lid_9"/>
    <property type="match status" value="1"/>
</dbReference>
<dbReference type="InterPro" id="IPR036628">
    <property type="entry name" value="Clp_N_dom_sf"/>
</dbReference>
<evidence type="ECO:0000256" key="4">
    <source>
        <dbReference type="ARBA" id="ARBA00022840"/>
    </source>
</evidence>
<sequence>MIDKQLEKNFQNIFIAASSEKCRLITVEALLRELLSNDGVCRVLGACGCDIARLRCELDEFVRTQVPKLTGPEDEPQPSVGFQRVVEGAMMHVQQSERADVLLHGEDLLVAIFDEPESWAVSFLTEQGVTKLRVTEWLCRNGFAGSPDSPCPGDGEEEEEDEAGADAADEAEAGASPCRGAQRPPRRRSALESFTVNLNEKAEKGGLDPLVGREEEICRMIQILCRRRKNNPLLVGEAGVGKTALAEGLAERIASGRVPCVLRNRVVRSLSLGGLVAGTKYRGDFEARIKALLDEVKAHPETILFIDEIHSVIGAGSSSNSQSLDAADLFKPALSDGSLSCIGATTYDEYRRIFEKDHAFSRRFQKVDVKEPSEEETFEILKGLRGRFEKFHGIAYSEEALRAAVKLSQRYISDRRLPDKAIDVIDEAGAAQRLLAPGDKPTVIGPGEIAATVSAMARVPVDAVSAGEAGRLKSLGESIRSAIYGQDEAVDAVVSAIRLSRSGLGGHDRPVGSFLFTGPTGVGKTELARQLARALGVELIRFDMSEYAEPHSVSRLIGAPPGYVGFEQGGLLTDAVAKQPYAVVLLDEIEKAHPDIFNVLLQVMDHGSLTDNNGRHADFRNVILIMTSNAGARLVSRNVIGFGEAGGAGDDTAEINRIFPPEFRNRLDAIVRFDPLGGELIAKIVDKLLAELSERLAAKKVRAVFTPALRAFLAEKGVDPRMGARPMRRLVQDRVERPLADELLFGRLQKGGCVTVGFQGGEVTLRFPQEGGAAPAARAKKALRA</sequence>
<dbReference type="Pfam" id="PF02861">
    <property type="entry name" value="Clp_N"/>
    <property type="match status" value="1"/>
</dbReference>
<dbReference type="SMART" id="SM01086">
    <property type="entry name" value="ClpB_D2-small"/>
    <property type="match status" value="1"/>
</dbReference>
<evidence type="ECO:0000313" key="10">
    <source>
        <dbReference type="EMBL" id="MDL2058509.1"/>
    </source>
</evidence>
<dbReference type="InterPro" id="IPR041546">
    <property type="entry name" value="ClpA/ClpB_AAA_lid"/>
</dbReference>
<dbReference type="RefSeq" id="WP_243377166.1">
    <property type="nucleotide sequence ID" value="NZ_JAKZJU020000001.1"/>
</dbReference>
<keyword evidence="2" id="KW-0677">Repeat</keyword>
<keyword evidence="4" id="KW-0067">ATP-binding</keyword>
<dbReference type="SUPFAM" id="SSF52540">
    <property type="entry name" value="P-loop containing nucleoside triphosphate hydrolases"/>
    <property type="match status" value="2"/>
</dbReference>
<evidence type="ECO:0000259" key="9">
    <source>
        <dbReference type="SMART" id="SM01086"/>
    </source>
</evidence>
<reference evidence="10" key="1">
    <citation type="submission" date="2023-03" db="EMBL/GenBank/DDBJ databases">
        <title>Mesosutterella sp. nov. isolated from porcine feces.</title>
        <authorList>
            <person name="Yu S."/>
        </authorList>
    </citation>
    <scope>NUCLEOTIDE SEQUENCE</scope>
    <source>
        <strain evidence="10">AGMB02718</strain>
    </source>
</reference>
<dbReference type="PANTHER" id="PTHR11638">
    <property type="entry name" value="ATP-DEPENDENT CLP PROTEASE"/>
    <property type="match status" value="1"/>
</dbReference>
<feature type="domain" description="AAA+ ATPase" evidence="8">
    <location>
        <begin position="510"/>
        <end position="677"/>
    </location>
</feature>
<organism evidence="10 11">
    <name type="scientific">Mesosutterella faecium</name>
    <dbReference type="NCBI Taxonomy" id="2925194"/>
    <lineage>
        <taxon>Bacteria</taxon>
        <taxon>Pseudomonadati</taxon>
        <taxon>Pseudomonadota</taxon>
        <taxon>Betaproteobacteria</taxon>
        <taxon>Burkholderiales</taxon>
        <taxon>Sutterellaceae</taxon>
        <taxon>Mesosutterella</taxon>
    </lineage>
</organism>
<dbReference type="Gene3D" id="1.10.8.60">
    <property type="match status" value="2"/>
</dbReference>
<gene>
    <name evidence="10" type="ORF">MUN46_000845</name>
</gene>
<dbReference type="SMART" id="SM00382">
    <property type="entry name" value="AAA"/>
    <property type="match status" value="2"/>
</dbReference>
<evidence type="ECO:0000256" key="2">
    <source>
        <dbReference type="ARBA" id="ARBA00022737"/>
    </source>
</evidence>
<dbReference type="Gene3D" id="1.10.1780.10">
    <property type="entry name" value="Clp, N-terminal domain"/>
    <property type="match status" value="1"/>
</dbReference>
<evidence type="ECO:0000256" key="5">
    <source>
        <dbReference type="ARBA" id="ARBA00023186"/>
    </source>
</evidence>
<comment type="caution">
    <text evidence="10">The sequence shown here is derived from an EMBL/GenBank/DDBJ whole genome shotgun (WGS) entry which is preliminary data.</text>
</comment>
<dbReference type="InterPro" id="IPR019489">
    <property type="entry name" value="Clp_ATPase_C"/>
</dbReference>
<feature type="region of interest" description="Disordered" evidence="7">
    <location>
        <begin position="145"/>
        <end position="187"/>
    </location>
</feature>